<dbReference type="EMBL" id="AP022821">
    <property type="protein sequence ID" value="BCA92424.1"/>
    <property type="molecule type" value="Genomic_DNA"/>
</dbReference>
<dbReference type="Proteomes" id="UP000501053">
    <property type="component" value="Chromosome"/>
</dbReference>
<gene>
    <name evidence="2" type="ORF">HMEPL2_11720</name>
    <name evidence="1" type="ORF">HMSLTHF_21990</name>
</gene>
<dbReference type="EMBL" id="AP022869">
    <property type="protein sequence ID" value="BCB70821.1"/>
    <property type="molecule type" value="Genomic_DNA"/>
</dbReference>
<protein>
    <submittedName>
        <fullName evidence="2">Uncharacterized protein</fullName>
    </submittedName>
</protein>
<reference evidence="2 3" key="2">
    <citation type="submission" date="2020-03" db="EMBL/GenBank/DDBJ databases">
        <title>Complete Genome Sequence of Halomonas meridiana strain Eplume2, isolated from hydrothermal-plume in the north east Pacific Ocean.</title>
        <authorList>
            <person name="Kurihara Y."/>
            <person name="Kawai S."/>
            <person name="Sakai A."/>
            <person name="Galipon J."/>
            <person name="Arakawa K."/>
        </authorList>
    </citation>
    <scope>NUCLEOTIDE SEQUENCE [LARGE SCALE GENOMIC DNA]</scope>
    <source>
        <strain evidence="2 3">Eplume2</strain>
    </source>
</reference>
<dbReference type="Proteomes" id="UP000503197">
    <property type="component" value="Chromosome"/>
</dbReference>
<name>A0A6F8X8W2_9GAMM</name>
<reference evidence="1 4" key="1">
    <citation type="submission" date="2020-02" db="EMBL/GenBank/DDBJ databases">
        <title>Complete Genome Sequence of Halomonas meridiana strain BAA-801, Isolated from Deep Sea Thermal Vent.</title>
        <authorList>
            <person name="Takahashi Y."/>
            <person name="Takahashi H."/>
            <person name="Galipon J."/>
            <person name="Arakawa K."/>
        </authorList>
    </citation>
    <scope>NUCLEOTIDE SEQUENCE [LARGE SCALE GENOMIC DNA]</scope>
    <source>
        <strain evidence="1 4">Slthf1</strain>
    </source>
</reference>
<sequence length="49" mass="5237">MLKPHLFLTTADGTAESSAVNLAQYHGDKQDIGSAFQEHRANVGTAHEA</sequence>
<organism evidence="2 3">
    <name type="scientific">Vreelandella aquamarina</name>
    <dbReference type="NCBI Taxonomy" id="77097"/>
    <lineage>
        <taxon>Bacteria</taxon>
        <taxon>Pseudomonadati</taxon>
        <taxon>Pseudomonadota</taxon>
        <taxon>Gammaproteobacteria</taxon>
        <taxon>Oceanospirillales</taxon>
        <taxon>Halomonadaceae</taxon>
        <taxon>Vreelandella</taxon>
    </lineage>
</organism>
<dbReference type="AlphaFoldDB" id="A0A6F8X8W2"/>
<evidence type="ECO:0000313" key="1">
    <source>
        <dbReference type="EMBL" id="BCA92424.1"/>
    </source>
</evidence>
<accession>A0A6F8X8W2</accession>
<evidence type="ECO:0000313" key="3">
    <source>
        <dbReference type="Proteomes" id="UP000501053"/>
    </source>
</evidence>
<evidence type="ECO:0000313" key="2">
    <source>
        <dbReference type="EMBL" id="BCB70821.1"/>
    </source>
</evidence>
<evidence type="ECO:0000313" key="4">
    <source>
        <dbReference type="Proteomes" id="UP000503197"/>
    </source>
</evidence>
<keyword evidence="3" id="KW-1185">Reference proteome</keyword>
<proteinExistence type="predicted"/>